<evidence type="ECO:0000256" key="2">
    <source>
        <dbReference type="ARBA" id="ARBA00006679"/>
    </source>
</evidence>
<feature type="transmembrane region" description="Helical" evidence="7">
    <location>
        <begin position="12"/>
        <end position="32"/>
    </location>
</feature>
<dbReference type="Pfam" id="PF07681">
    <property type="entry name" value="DoxX"/>
    <property type="match status" value="1"/>
</dbReference>
<evidence type="ECO:0000256" key="5">
    <source>
        <dbReference type="ARBA" id="ARBA00022989"/>
    </source>
</evidence>
<comment type="similarity">
    <text evidence="2">Belongs to the DoxX family.</text>
</comment>
<evidence type="ECO:0000313" key="9">
    <source>
        <dbReference type="Proteomes" id="UP000243950"/>
    </source>
</evidence>
<keyword evidence="3" id="KW-1003">Cell membrane</keyword>
<accession>A0A1I1UE98</accession>
<feature type="transmembrane region" description="Helical" evidence="7">
    <location>
        <begin position="52"/>
        <end position="73"/>
    </location>
</feature>
<feature type="transmembrane region" description="Helical" evidence="7">
    <location>
        <begin position="105"/>
        <end position="127"/>
    </location>
</feature>
<organism evidence="8 9">
    <name type="scientific">Pseudomonas straminea</name>
    <dbReference type="NCBI Taxonomy" id="47882"/>
    <lineage>
        <taxon>Bacteria</taxon>
        <taxon>Pseudomonadati</taxon>
        <taxon>Pseudomonadota</taxon>
        <taxon>Gammaproteobacteria</taxon>
        <taxon>Pseudomonadales</taxon>
        <taxon>Pseudomonadaceae</taxon>
        <taxon>Phytopseudomonas</taxon>
    </lineage>
</organism>
<evidence type="ECO:0000256" key="7">
    <source>
        <dbReference type="SAM" id="Phobius"/>
    </source>
</evidence>
<comment type="subcellular location">
    <subcellularLocation>
        <location evidence="1">Cell membrane</location>
        <topology evidence="1">Multi-pass membrane protein</topology>
    </subcellularLocation>
</comment>
<dbReference type="InterPro" id="IPR032808">
    <property type="entry name" value="DoxX"/>
</dbReference>
<evidence type="ECO:0000256" key="1">
    <source>
        <dbReference type="ARBA" id="ARBA00004651"/>
    </source>
</evidence>
<dbReference type="AlphaFoldDB" id="A0A1I1UE98"/>
<keyword evidence="9" id="KW-1185">Reference proteome</keyword>
<dbReference type="PANTHER" id="PTHR33452:SF1">
    <property type="entry name" value="INNER MEMBRANE PROTEIN YPHA-RELATED"/>
    <property type="match status" value="1"/>
</dbReference>
<dbReference type="EMBL" id="FOMO01000003">
    <property type="protein sequence ID" value="SFD67938.1"/>
    <property type="molecule type" value="Genomic_DNA"/>
</dbReference>
<evidence type="ECO:0000256" key="6">
    <source>
        <dbReference type="ARBA" id="ARBA00023136"/>
    </source>
</evidence>
<dbReference type="RefSeq" id="WP_093502895.1">
    <property type="nucleotide sequence ID" value="NZ_BSSG01000004.1"/>
</dbReference>
<name>A0A1I1UE98_PSEOC</name>
<evidence type="ECO:0000313" key="8">
    <source>
        <dbReference type="EMBL" id="SFD67938.1"/>
    </source>
</evidence>
<keyword evidence="6 7" id="KW-0472">Membrane</keyword>
<dbReference type="InterPro" id="IPR051907">
    <property type="entry name" value="DoxX-like_oxidoreductase"/>
</dbReference>
<sequence length="134" mass="14588">MNHDDPQRRSHDWALLFLRISASLLLLAVHGLPKLLDLQAELGRIEDPLGLGQGITLGLALFAEVACPLLIALGLFTRLACLPILAVLAVSLTLVHPEWSLADGQFAWLLTIIFVTLLIGGAGRFALGHNLRWQ</sequence>
<keyword evidence="5 7" id="KW-1133">Transmembrane helix</keyword>
<reference evidence="9" key="1">
    <citation type="submission" date="2016-10" db="EMBL/GenBank/DDBJ databases">
        <authorList>
            <person name="Varghese N."/>
            <person name="Submissions S."/>
        </authorList>
    </citation>
    <scope>NUCLEOTIDE SEQUENCE [LARGE SCALE GENOMIC DNA]</scope>
    <source>
        <strain evidence="9">JCM 2783</strain>
    </source>
</reference>
<gene>
    <name evidence="8" type="ORF">SAMN05216372_103205</name>
</gene>
<evidence type="ECO:0000256" key="3">
    <source>
        <dbReference type="ARBA" id="ARBA00022475"/>
    </source>
</evidence>
<feature type="transmembrane region" description="Helical" evidence="7">
    <location>
        <begin position="80"/>
        <end position="99"/>
    </location>
</feature>
<dbReference type="PANTHER" id="PTHR33452">
    <property type="entry name" value="OXIDOREDUCTASE CATD-RELATED"/>
    <property type="match status" value="1"/>
</dbReference>
<dbReference type="GO" id="GO:0005886">
    <property type="term" value="C:plasma membrane"/>
    <property type="evidence" value="ECO:0007669"/>
    <property type="project" value="UniProtKB-SubCell"/>
</dbReference>
<protein>
    <submittedName>
        <fullName evidence="8">Putative oxidoreductase</fullName>
    </submittedName>
</protein>
<keyword evidence="4 7" id="KW-0812">Transmembrane</keyword>
<dbReference type="Proteomes" id="UP000243950">
    <property type="component" value="Unassembled WGS sequence"/>
</dbReference>
<proteinExistence type="inferred from homology"/>
<evidence type="ECO:0000256" key="4">
    <source>
        <dbReference type="ARBA" id="ARBA00022692"/>
    </source>
</evidence>